<proteinExistence type="predicted"/>
<dbReference type="InterPro" id="IPR035965">
    <property type="entry name" value="PAS-like_dom_sf"/>
</dbReference>
<dbReference type="EMBL" id="UINC01221260">
    <property type="protein sequence ID" value="SVE49523.1"/>
    <property type="molecule type" value="Genomic_DNA"/>
</dbReference>
<feature type="non-terminal residue" evidence="2">
    <location>
        <position position="1"/>
    </location>
</feature>
<protein>
    <recommendedName>
        <fullName evidence="1">PAS domain-containing protein</fullName>
    </recommendedName>
</protein>
<organism evidence="2">
    <name type="scientific">marine metagenome</name>
    <dbReference type="NCBI Taxonomy" id="408172"/>
    <lineage>
        <taxon>unclassified sequences</taxon>
        <taxon>metagenomes</taxon>
        <taxon>ecological metagenomes</taxon>
    </lineage>
</organism>
<dbReference type="SUPFAM" id="SSF55785">
    <property type="entry name" value="PYP-like sensor domain (PAS domain)"/>
    <property type="match status" value="1"/>
</dbReference>
<feature type="domain" description="PAS" evidence="1">
    <location>
        <begin position="152"/>
        <end position="196"/>
    </location>
</feature>
<dbReference type="Pfam" id="PF08448">
    <property type="entry name" value="PAS_4"/>
    <property type="match status" value="1"/>
</dbReference>
<dbReference type="InterPro" id="IPR000014">
    <property type="entry name" value="PAS"/>
</dbReference>
<dbReference type="InterPro" id="IPR013656">
    <property type="entry name" value="PAS_4"/>
</dbReference>
<name>A0A383DZ82_9ZZZZ</name>
<reference evidence="2" key="1">
    <citation type="submission" date="2018-05" db="EMBL/GenBank/DDBJ databases">
        <authorList>
            <person name="Lanie J.A."/>
            <person name="Ng W.-L."/>
            <person name="Kazmierczak K.M."/>
            <person name="Andrzejewski T.M."/>
            <person name="Davidsen T.M."/>
            <person name="Wayne K.J."/>
            <person name="Tettelin H."/>
            <person name="Glass J.I."/>
            <person name="Rusch D."/>
            <person name="Podicherti R."/>
            <person name="Tsui H.-C.T."/>
            <person name="Winkler M.E."/>
        </authorList>
    </citation>
    <scope>NUCLEOTIDE SEQUENCE</scope>
</reference>
<dbReference type="Gene3D" id="3.30.450.20">
    <property type="entry name" value="PAS domain"/>
    <property type="match status" value="1"/>
</dbReference>
<dbReference type="PROSITE" id="PS50112">
    <property type="entry name" value="PAS"/>
    <property type="match status" value="1"/>
</dbReference>
<evidence type="ECO:0000259" key="1">
    <source>
        <dbReference type="PROSITE" id="PS50112"/>
    </source>
</evidence>
<accession>A0A383DZ82</accession>
<sequence length="233" mass="25677">RWLLSCALALLVALVAWILAESIRSVRRDASSAAVFDILECADGARVVTGSDGFTVLSNSKAHSILGESAPLAFFDDHAEAEFDGRVAVQRLRQAVESRLADIAEVPILARADDLEWFRVEVSPLPWGAGMNLWSIEEITARKAIDDILTQERQDLSDFLHFLPAGVYSVDVDGRFYFVNQRMADWLGRDADSLTGLRLEDTLAGTTKPQADGEWQGNVRFCDSNGREFSASV</sequence>
<gene>
    <name evidence="2" type="ORF">METZ01_LOCUS502377</name>
</gene>
<feature type="non-terminal residue" evidence="2">
    <location>
        <position position="233"/>
    </location>
</feature>
<dbReference type="AlphaFoldDB" id="A0A383DZ82"/>
<evidence type="ECO:0000313" key="2">
    <source>
        <dbReference type="EMBL" id="SVE49523.1"/>
    </source>
</evidence>